<dbReference type="EMBL" id="RRCN01000001">
    <property type="protein sequence ID" value="RRJ66000.1"/>
    <property type="molecule type" value="Genomic_DNA"/>
</dbReference>
<dbReference type="Gene3D" id="3.90.660.50">
    <property type="match status" value="1"/>
</dbReference>
<evidence type="ECO:0000256" key="1">
    <source>
        <dbReference type="ARBA" id="ARBA00022630"/>
    </source>
</evidence>
<reference evidence="8 9" key="1">
    <citation type="submission" date="2018-11" db="EMBL/GenBank/DDBJ databases">
        <title>Genome sequencing of Paenibacillus sp. KCOM 3021 (= ChDC PVNT-B20).</title>
        <authorList>
            <person name="Kook J.-K."/>
            <person name="Park S.-N."/>
            <person name="Lim Y.K."/>
        </authorList>
    </citation>
    <scope>NUCLEOTIDE SEQUENCE [LARGE SCALE GENOMIC DNA]</scope>
    <source>
        <strain evidence="8 9">KCOM 3021</strain>
    </source>
</reference>
<name>A0A3P3U6Z3_9BACL</name>
<keyword evidence="1" id="KW-0285">Flavoprotein</keyword>
<keyword evidence="9" id="KW-1185">Reference proteome</keyword>
<accession>A0A3P3U6Z3</accession>
<evidence type="ECO:0000313" key="9">
    <source>
        <dbReference type="Proteomes" id="UP000267017"/>
    </source>
</evidence>
<keyword evidence="2" id="KW-0732">Signal</keyword>
<feature type="transmembrane region" description="Helical" evidence="6">
    <location>
        <begin position="6"/>
        <end position="27"/>
    </location>
</feature>
<dbReference type="InterPro" id="IPR002937">
    <property type="entry name" value="Amino_oxidase"/>
</dbReference>
<evidence type="ECO:0000256" key="4">
    <source>
        <dbReference type="ARBA" id="ARBA00022857"/>
    </source>
</evidence>
<evidence type="ECO:0000313" key="8">
    <source>
        <dbReference type="EMBL" id="RRJ66000.1"/>
    </source>
</evidence>
<dbReference type="InterPro" id="IPR036188">
    <property type="entry name" value="FAD/NAD-bd_sf"/>
</dbReference>
<dbReference type="SUPFAM" id="SSF51905">
    <property type="entry name" value="FAD/NAD(P)-binding domain"/>
    <property type="match status" value="1"/>
</dbReference>
<protein>
    <submittedName>
        <fullName evidence="8">NAD(P)/FAD-dependent oxidoreductase</fullName>
    </submittedName>
</protein>
<dbReference type="AlphaFoldDB" id="A0A3P3U6Z3"/>
<keyword evidence="6" id="KW-0812">Transmembrane</keyword>
<feature type="transmembrane region" description="Helical" evidence="6">
    <location>
        <begin position="196"/>
        <end position="222"/>
    </location>
</feature>
<gene>
    <name evidence="8" type="ORF">EHV15_26090</name>
</gene>
<evidence type="ECO:0000256" key="6">
    <source>
        <dbReference type="SAM" id="Phobius"/>
    </source>
</evidence>
<organism evidence="8 9">
    <name type="scientific">Paenibacillus oralis</name>
    <dbReference type="NCBI Taxonomy" id="2490856"/>
    <lineage>
        <taxon>Bacteria</taxon>
        <taxon>Bacillati</taxon>
        <taxon>Bacillota</taxon>
        <taxon>Bacilli</taxon>
        <taxon>Bacillales</taxon>
        <taxon>Paenibacillaceae</taxon>
        <taxon>Paenibacillus</taxon>
    </lineage>
</organism>
<evidence type="ECO:0000256" key="5">
    <source>
        <dbReference type="ARBA" id="ARBA00023027"/>
    </source>
</evidence>
<dbReference type="GO" id="GO:0016491">
    <property type="term" value="F:oxidoreductase activity"/>
    <property type="evidence" value="ECO:0007669"/>
    <property type="project" value="InterPro"/>
</dbReference>
<keyword evidence="6" id="KW-0472">Membrane</keyword>
<dbReference type="OrthoDB" id="9814556at2"/>
<evidence type="ECO:0000256" key="3">
    <source>
        <dbReference type="ARBA" id="ARBA00022827"/>
    </source>
</evidence>
<keyword evidence="4" id="KW-0521">NADP</keyword>
<proteinExistence type="predicted"/>
<feature type="transmembrane region" description="Helical" evidence="6">
    <location>
        <begin position="70"/>
        <end position="86"/>
    </location>
</feature>
<feature type="transmembrane region" description="Helical" evidence="6">
    <location>
        <begin position="170"/>
        <end position="190"/>
    </location>
</feature>
<dbReference type="Gene3D" id="3.50.50.60">
    <property type="entry name" value="FAD/NAD(P)-binding domain"/>
    <property type="match status" value="2"/>
</dbReference>
<evidence type="ECO:0000256" key="2">
    <source>
        <dbReference type="ARBA" id="ARBA00022729"/>
    </source>
</evidence>
<dbReference type="Pfam" id="PF01593">
    <property type="entry name" value="Amino_oxidase"/>
    <property type="match status" value="1"/>
</dbReference>
<feature type="transmembrane region" description="Helical" evidence="6">
    <location>
        <begin position="123"/>
        <end position="142"/>
    </location>
</feature>
<feature type="transmembrane region" description="Helical" evidence="6">
    <location>
        <begin position="47"/>
        <end position="64"/>
    </location>
</feature>
<comment type="caution">
    <text evidence="8">The sequence shown here is derived from an EMBL/GenBank/DDBJ whole genome shotgun (WGS) entry which is preliminary data.</text>
</comment>
<sequence>MLPGPAPGASCITMSGTGYAVSFACYFPPNKEVRVIKSKPPVGGYPGMLDFLVSLTPWLVFWWSGASRNLMILCLPLVLTGGLLLYKIGRSSALGLDVASAVHFAAFVPAARFGLPEAWLDDYAVWGNLLLLAVTGATLLLGKPLTAGYTAKDRSGAAANDSAFGEMNRIMTLGWAAVFGALAVLFGFAFGPAARVISLAAILLAVLLSIVFTYISPVLLNVRDFRRNDWRVEVDRERKRAPGEFDIIVIGAGIGGLTCAALLAKRGYRVGVFEHQYHVGGYCSSFSRRGFTFNTGVEDVSGLGEAGPVSFLLRELGLNRSELFVRNSTRYLYGGQRIDLPPDTDELVAMLSRMFPAESGNLARFFAEAKAAYDECYREAGVHGMIFSPELLATRFGLPELLAYPRKRKHAYGWMQATYRQKLDEFFADEDLKAILSALMVYMGTEAHETQAINALAACLTFPLYGGYSVKGGAQAFAEALRTSVERHGGKVFLRTKVEGILAEQGRVKGIKTAKGAFFSPVVVSNADAKSTFTRLLPPGQLDPRFLAGIRELRMSTSFFLLYLGVDMDLSPYPILIKNPQEGWEVTINSNADARLAPPGQASVTILLDKGIRYGDFPDRGTPEYVQRKNEIAQVLIEQVDKHIPGLKDRIVFREAATPKTFERYNLMPEGAVYSLDQSIATKRPFFKTPLKGLYLAGASVFPGAGVEPAVVSGRICAADIGKWRAEEAKNLQMKGGVADEFAAN</sequence>
<keyword evidence="6" id="KW-1133">Transmembrane helix</keyword>
<keyword evidence="3" id="KW-0274">FAD</keyword>
<dbReference type="PANTHER" id="PTHR46091:SF3">
    <property type="entry name" value="AMINE OXIDASE DOMAIN-CONTAINING PROTEIN"/>
    <property type="match status" value="1"/>
</dbReference>
<feature type="transmembrane region" description="Helical" evidence="6">
    <location>
        <begin position="243"/>
        <end position="264"/>
    </location>
</feature>
<dbReference type="InterPro" id="IPR052206">
    <property type="entry name" value="Retinol_saturase"/>
</dbReference>
<feature type="domain" description="Amine oxidase" evidence="7">
    <location>
        <begin position="254"/>
        <end position="721"/>
    </location>
</feature>
<evidence type="ECO:0000259" key="7">
    <source>
        <dbReference type="Pfam" id="PF01593"/>
    </source>
</evidence>
<dbReference type="PANTHER" id="PTHR46091">
    <property type="entry name" value="BLR7054 PROTEIN"/>
    <property type="match status" value="1"/>
</dbReference>
<dbReference type="Proteomes" id="UP000267017">
    <property type="component" value="Unassembled WGS sequence"/>
</dbReference>
<feature type="transmembrane region" description="Helical" evidence="6">
    <location>
        <begin position="93"/>
        <end position="111"/>
    </location>
</feature>
<keyword evidence="5" id="KW-0520">NAD</keyword>